<protein>
    <submittedName>
        <fullName evidence="1">Uncharacterized protein</fullName>
    </submittedName>
</protein>
<evidence type="ECO:0000313" key="1">
    <source>
        <dbReference type="EMBL" id="MBB3903182.1"/>
    </source>
</evidence>
<dbReference type="Proteomes" id="UP000517759">
    <property type="component" value="Unassembled WGS sequence"/>
</dbReference>
<name>A0A7W6ANZ6_9HYPH</name>
<organism evidence="1 2">
    <name type="scientific">Methylobacterium brachythecii</name>
    <dbReference type="NCBI Taxonomy" id="1176177"/>
    <lineage>
        <taxon>Bacteria</taxon>
        <taxon>Pseudomonadati</taxon>
        <taxon>Pseudomonadota</taxon>
        <taxon>Alphaproteobacteria</taxon>
        <taxon>Hyphomicrobiales</taxon>
        <taxon>Methylobacteriaceae</taxon>
        <taxon>Methylobacterium</taxon>
    </lineage>
</organism>
<accession>A0A7W6ANZ6</accession>
<reference evidence="1 2" key="1">
    <citation type="submission" date="2020-08" db="EMBL/GenBank/DDBJ databases">
        <title>Genomic Encyclopedia of Type Strains, Phase IV (KMG-IV): sequencing the most valuable type-strain genomes for metagenomic binning, comparative biology and taxonomic classification.</title>
        <authorList>
            <person name="Goeker M."/>
        </authorList>
    </citation>
    <scope>NUCLEOTIDE SEQUENCE [LARGE SCALE GENOMIC DNA]</scope>
    <source>
        <strain evidence="1 2">DSM 24105</strain>
    </source>
</reference>
<dbReference type="RefSeq" id="WP_183505853.1">
    <property type="nucleotide sequence ID" value="NZ_BSPG01000014.1"/>
</dbReference>
<dbReference type="AlphaFoldDB" id="A0A7W6ANZ6"/>
<evidence type="ECO:0000313" key="2">
    <source>
        <dbReference type="Proteomes" id="UP000517759"/>
    </source>
</evidence>
<comment type="caution">
    <text evidence="1">The sequence shown here is derived from an EMBL/GenBank/DDBJ whole genome shotgun (WGS) entry which is preliminary data.</text>
</comment>
<proteinExistence type="predicted"/>
<sequence length="68" mass="7356">MSVGRFTVDLRQSFKNKIMPAALSGASNILNQCDQLVRNGAVEIVMPWPTHGSLRIRGAETPGYAARG</sequence>
<gene>
    <name evidence="1" type="ORF">GGR33_002684</name>
</gene>
<dbReference type="EMBL" id="JACIDN010000004">
    <property type="protein sequence ID" value="MBB3903182.1"/>
    <property type="molecule type" value="Genomic_DNA"/>
</dbReference>